<evidence type="ECO:0000256" key="1">
    <source>
        <dbReference type="ARBA" id="ARBA00004123"/>
    </source>
</evidence>
<reference evidence="4 5" key="1">
    <citation type="journal article" date="2024" name="Nat. Commun.">
        <title>Phylogenomics reveals the evolutionary origins of lichenization in chlorophyte algae.</title>
        <authorList>
            <person name="Puginier C."/>
            <person name="Libourel C."/>
            <person name="Otte J."/>
            <person name="Skaloud P."/>
            <person name="Haon M."/>
            <person name="Grisel S."/>
            <person name="Petersen M."/>
            <person name="Berrin J.G."/>
            <person name="Delaux P.M."/>
            <person name="Dal Grande F."/>
            <person name="Keller J."/>
        </authorList>
    </citation>
    <scope>NUCLEOTIDE SEQUENCE [LARGE SCALE GENOMIC DNA]</scope>
    <source>
        <strain evidence="4 5">SAG 2043</strain>
    </source>
</reference>
<gene>
    <name evidence="4" type="ORF">WJX72_012127</name>
</gene>
<evidence type="ECO:0000256" key="2">
    <source>
        <dbReference type="ARBA" id="ARBA00023242"/>
    </source>
</evidence>
<dbReference type="AlphaFoldDB" id="A0AAW1Q4Y5"/>
<dbReference type="EMBL" id="JALJOR010000006">
    <property type="protein sequence ID" value="KAK9815932.1"/>
    <property type="molecule type" value="Genomic_DNA"/>
</dbReference>
<organism evidence="4 5">
    <name type="scientific">[Myrmecia] bisecta</name>
    <dbReference type="NCBI Taxonomy" id="41462"/>
    <lineage>
        <taxon>Eukaryota</taxon>
        <taxon>Viridiplantae</taxon>
        <taxon>Chlorophyta</taxon>
        <taxon>core chlorophytes</taxon>
        <taxon>Trebouxiophyceae</taxon>
        <taxon>Trebouxiales</taxon>
        <taxon>Trebouxiaceae</taxon>
        <taxon>Myrmecia</taxon>
    </lineage>
</organism>
<accession>A0AAW1Q4Y5</accession>
<evidence type="ECO:0000313" key="4">
    <source>
        <dbReference type="EMBL" id="KAK9815932.1"/>
    </source>
</evidence>
<sequence>MYSNRRSSTPQGGRGAAQAWGSGFRSDQHDNRQGGGSGRRVEFGSATNQGRGQQSQGGRSRQENRQGGRGEPAADWRTLVRHDWQNERPMWPLTCYGHQRDQPNDIEGETSPEEVRWAQMEAARSGQSVQQLQGEFQAAVQAKDDQFQVLLRASRPPSLGGPPIPPTPALGSAPVFGASAPPSLGFGQFGSQAAPPGPAFGTPAPAFMTGGGAFGGGNVRPSFGGGAAPSFGSAAPFGQAGFGTPATPGVAALLAVSEVGAR</sequence>
<keyword evidence="5" id="KW-1185">Reference proteome</keyword>
<protein>
    <submittedName>
        <fullName evidence="4">Uncharacterized protein</fullName>
    </submittedName>
</protein>
<dbReference type="GO" id="GO:0005634">
    <property type="term" value="C:nucleus"/>
    <property type="evidence" value="ECO:0007669"/>
    <property type="project" value="UniProtKB-SubCell"/>
</dbReference>
<comment type="subcellular location">
    <subcellularLocation>
        <location evidence="1">Nucleus</location>
    </subcellularLocation>
</comment>
<dbReference type="PANTHER" id="PTHR46527">
    <property type="entry name" value="NUCLEOPORIN-LIKE PROTEIN 2"/>
    <property type="match status" value="1"/>
</dbReference>
<name>A0AAW1Q4Y5_9CHLO</name>
<evidence type="ECO:0000256" key="3">
    <source>
        <dbReference type="SAM" id="MobiDB-lite"/>
    </source>
</evidence>
<dbReference type="InterPro" id="IPR051767">
    <property type="entry name" value="Nucleoporin_NUP42"/>
</dbReference>
<feature type="compositionally biased region" description="Low complexity" evidence="3">
    <location>
        <begin position="48"/>
        <end position="59"/>
    </location>
</feature>
<evidence type="ECO:0000313" key="5">
    <source>
        <dbReference type="Proteomes" id="UP001489004"/>
    </source>
</evidence>
<feature type="compositionally biased region" description="Basic and acidic residues" evidence="3">
    <location>
        <begin position="60"/>
        <end position="81"/>
    </location>
</feature>
<keyword evidence="2" id="KW-0539">Nucleus</keyword>
<proteinExistence type="predicted"/>
<feature type="region of interest" description="Disordered" evidence="3">
    <location>
        <begin position="1"/>
        <end position="81"/>
    </location>
</feature>
<feature type="compositionally biased region" description="Polar residues" evidence="3">
    <location>
        <begin position="1"/>
        <end position="11"/>
    </location>
</feature>
<comment type="caution">
    <text evidence="4">The sequence shown here is derived from an EMBL/GenBank/DDBJ whole genome shotgun (WGS) entry which is preliminary data.</text>
</comment>
<dbReference type="PANTHER" id="PTHR46527:SF1">
    <property type="entry name" value="NUCLEOPORIN NUP42"/>
    <property type="match status" value="1"/>
</dbReference>
<dbReference type="Proteomes" id="UP001489004">
    <property type="component" value="Unassembled WGS sequence"/>
</dbReference>